<keyword evidence="3 11" id="KW-0808">Transferase</keyword>
<feature type="domain" description="Protein kinase" evidence="10">
    <location>
        <begin position="22"/>
        <end position="281"/>
    </location>
</feature>
<dbReference type="Pfam" id="PF00069">
    <property type="entry name" value="Pkinase"/>
    <property type="match status" value="1"/>
</dbReference>
<feature type="binding site" evidence="7">
    <location>
        <position position="51"/>
    </location>
    <ligand>
        <name>ATP</name>
        <dbReference type="ChEBI" id="CHEBI:30616"/>
    </ligand>
</feature>
<evidence type="ECO:0000256" key="8">
    <source>
        <dbReference type="SAM" id="MobiDB-lite"/>
    </source>
</evidence>
<accession>A0ABV5SKY1</accession>
<keyword evidence="5 11" id="KW-0418">Kinase</keyword>
<evidence type="ECO:0000256" key="9">
    <source>
        <dbReference type="SAM" id="Phobius"/>
    </source>
</evidence>
<proteinExistence type="predicted"/>
<keyword evidence="6 7" id="KW-0067">ATP-binding</keyword>
<dbReference type="InterPro" id="IPR011009">
    <property type="entry name" value="Kinase-like_dom_sf"/>
</dbReference>
<dbReference type="InterPro" id="IPR000719">
    <property type="entry name" value="Prot_kinase_dom"/>
</dbReference>
<keyword evidence="4 7" id="KW-0547">Nucleotide-binding</keyword>
<dbReference type="InterPro" id="IPR017441">
    <property type="entry name" value="Protein_kinase_ATP_BS"/>
</dbReference>
<dbReference type="Gene3D" id="3.30.200.20">
    <property type="entry name" value="Phosphorylase Kinase, domain 1"/>
    <property type="match status" value="1"/>
</dbReference>
<dbReference type="InterPro" id="IPR008271">
    <property type="entry name" value="Ser/Thr_kinase_AS"/>
</dbReference>
<dbReference type="GO" id="GO:0004674">
    <property type="term" value="F:protein serine/threonine kinase activity"/>
    <property type="evidence" value="ECO:0007669"/>
    <property type="project" value="UniProtKB-EC"/>
</dbReference>
<evidence type="ECO:0000256" key="3">
    <source>
        <dbReference type="ARBA" id="ARBA00022679"/>
    </source>
</evidence>
<feature type="transmembrane region" description="Helical" evidence="9">
    <location>
        <begin position="389"/>
        <end position="411"/>
    </location>
</feature>
<evidence type="ECO:0000259" key="10">
    <source>
        <dbReference type="PROSITE" id="PS50011"/>
    </source>
</evidence>
<evidence type="ECO:0000256" key="1">
    <source>
        <dbReference type="ARBA" id="ARBA00012513"/>
    </source>
</evidence>
<evidence type="ECO:0000313" key="11">
    <source>
        <dbReference type="EMBL" id="MFB9640993.1"/>
    </source>
</evidence>
<evidence type="ECO:0000256" key="5">
    <source>
        <dbReference type="ARBA" id="ARBA00022777"/>
    </source>
</evidence>
<evidence type="ECO:0000256" key="4">
    <source>
        <dbReference type="ARBA" id="ARBA00022741"/>
    </source>
</evidence>
<dbReference type="PROSITE" id="PS00107">
    <property type="entry name" value="PROTEIN_KINASE_ATP"/>
    <property type="match status" value="1"/>
</dbReference>
<dbReference type="RefSeq" id="WP_157423608.1">
    <property type="nucleotide sequence ID" value="NZ_BAAANI010000008.1"/>
</dbReference>
<sequence length="448" mass="46716">MTSISDRDRTEPTTGRMLGGRYRLDALIGRGGMASVYRGFDVSLGRPVAVKVFSEAAEGIDDAGRRASEIALLASVEHRALVRLYDAARDTGSSREYLVMELVEGRDLRAVLQQGPLDAADAAGLLADLGEALHVIHSRGIVHRDVKPANVLLEPAHLPSRRWNAKLADFGIARLIDDARITRTGLLVGTPGYLSPEQVSGVAPGSEADVYSLGLLVLEARTGRRAFPGPAVEAASARLVRDPEIPRELGPDWVDLLTRMTAREPDARPAALEVAVAASALATTAPAHHAAPSADANPVPVPEAATLASTAALGAAATLDIEPEPEPEPTGTTRVLEREPTAATRVLPADRGASSDLSDLHAAAVGSAAAVRPADPGRRARVKTPARRPVLIGVVLAVAAVAIVLAAHAAITAATVGDRSEPAPLPPIPAELDPLGEHLQHLDEAVRG</sequence>
<keyword evidence="2" id="KW-0723">Serine/threonine-protein kinase</keyword>
<keyword evidence="9" id="KW-0472">Membrane</keyword>
<evidence type="ECO:0000256" key="2">
    <source>
        <dbReference type="ARBA" id="ARBA00022527"/>
    </source>
</evidence>
<comment type="caution">
    <text evidence="11">The sequence shown here is derived from an EMBL/GenBank/DDBJ whole genome shotgun (WGS) entry which is preliminary data.</text>
</comment>
<dbReference type="PROSITE" id="PS50011">
    <property type="entry name" value="PROTEIN_KINASE_DOM"/>
    <property type="match status" value="1"/>
</dbReference>
<gene>
    <name evidence="11" type="ORF">ACFFQV_01705</name>
</gene>
<name>A0ABV5SKY1_9MICO</name>
<keyword evidence="9" id="KW-1133">Transmembrane helix</keyword>
<feature type="region of interest" description="Disordered" evidence="8">
    <location>
        <begin position="318"/>
        <end position="354"/>
    </location>
</feature>
<dbReference type="CDD" id="cd14014">
    <property type="entry name" value="STKc_PknB_like"/>
    <property type="match status" value="1"/>
</dbReference>
<dbReference type="PANTHER" id="PTHR43289:SF6">
    <property type="entry name" value="SERINE_THREONINE-PROTEIN KINASE NEKL-3"/>
    <property type="match status" value="1"/>
</dbReference>
<dbReference type="PANTHER" id="PTHR43289">
    <property type="entry name" value="MITOGEN-ACTIVATED PROTEIN KINASE KINASE KINASE 20-RELATED"/>
    <property type="match status" value="1"/>
</dbReference>
<dbReference type="EMBL" id="JBHMBL010000001">
    <property type="protein sequence ID" value="MFB9640993.1"/>
    <property type="molecule type" value="Genomic_DNA"/>
</dbReference>
<dbReference type="SMART" id="SM00220">
    <property type="entry name" value="S_TKc"/>
    <property type="match status" value="1"/>
</dbReference>
<protein>
    <recommendedName>
        <fullName evidence="1">non-specific serine/threonine protein kinase</fullName>
        <ecNumber evidence="1">2.7.11.1</ecNumber>
    </recommendedName>
</protein>
<dbReference type="Gene3D" id="1.10.510.10">
    <property type="entry name" value="Transferase(Phosphotransferase) domain 1"/>
    <property type="match status" value="1"/>
</dbReference>
<reference evidence="11 12" key="1">
    <citation type="submission" date="2024-09" db="EMBL/GenBank/DDBJ databases">
        <authorList>
            <person name="Sun Q."/>
            <person name="Mori K."/>
        </authorList>
    </citation>
    <scope>NUCLEOTIDE SEQUENCE [LARGE SCALE GENOMIC DNA]</scope>
    <source>
        <strain evidence="11 12">JCM 14321</strain>
    </source>
</reference>
<evidence type="ECO:0000256" key="6">
    <source>
        <dbReference type="ARBA" id="ARBA00022840"/>
    </source>
</evidence>
<keyword evidence="12" id="KW-1185">Reference proteome</keyword>
<dbReference type="EC" id="2.7.11.1" evidence="1"/>
<dbReference type="Proteomes" id="UP001589667">
    <property type="component" value="Unassembled WGS sequence"/>
</dbReference>
<evidence type="ECO:0000313" key="12">
    <source>
        <dbReference type="Proteomes" id="UP001589667"/>
    </source>
</evidence>
<organism evidence="11 12">
    <name type="scientific">Agromyces lapidis</name>
    <dbReference type="NCBI Taxonomy" id="279574"/>
    <lineage>
        <taxon>Bacteria</taxon>
        <taxon>Bacillati</taxon>
        <taxon>Actinomycetota</taxon>
        <taxon>Actinomycetes</taxon>
        <taxon>Micrococcales</taxon>
        <taxon>Microbacteriaceae</taxon>
        <taxon>Agromyces</taxon>
    </lineage>
</organism>
<dbReference type="SUPFAM" id="SSF56112">
    <property type="entry name" value="Protein kinase-like (PK-like)"/>
    <property type="match status" value="1"/>
</dbReference>
<dbReference type="PROSITE" id="PS00108">
    <property type="entry name" value="PROTEIN_KINASE_ST"/>
    <property type="match status" value="1"/>
</dbReference>
<evidence type="ECO:0000256" key="7">
    <source>
        <dbReference type="PROSITE-ProRule" id="PRU10141"/>
    </source>
</evidence>
<keyword evidence="9" id="KW-0812">Transmembrane</keyword>